<dbReference type="GeneID" id="25271037"/>
<dbReference type="Proteomes" id="UP000018050">
    <property type="component" value="Unassembled WGS sequence"/>
</dbReference>
<gene>
    <name evidence="2" type="ORF">EAH_00029670</name>
</gene>
<evidence type="ECO:0000256" key="1">
    <source>
        <dbReference type="SAM" id="MobiDB-lite"/>
    </source>
</evidence>
<proteinExistence type="predicted"/>
<dbReference type="OrthoDB" id="349297at2759"/>
<feature type="compositionally biased region" description="Low complexity" evidence="1">
    <location>
        <begin position="282"/>
        <end position="315"/>
    </location>
</feature>
<feature type="compositionally biased region" description="Low complexity" evidence="1">
    <location>
        <begin position="14"/>
        <end position="27"/>
    </location>
</feature>
<feature type="region of interest" description="Disordered" evidence="1">
    <location>
        <begin position="1"/>
        <end position="43"/>
    </location>
</feature>
<feature type="compositionally biased region" description="Polar residues" evidence="1">
    <location>
        <begin position="1"/>
        <end position="13"/>
    </location>
</feature>
<feature type="region of interest" description="Disordered" evidence="1">
    <location>
        <begin position="260"/>
        <end position="326"/>
    </location>
</feature>
<dbReference type="RefSeq" id="XP_013251677.1">
    <property type="nucleotide sequence ID" value="XM_013396223.1"/>
</dbReference>
<evidence type="ECO:0000313" key="3">
    <source>
        <dbReference type="Proteomes" id="UP000018050"/>
    </source>
</evidence>
<feature type="compositionally biased region" description="Pro residues" evidence="1">
    <location>
        <begin position="271"/>
        <end position="281"/>
    </location>
</feature>
<dbReference type="AlphaFoldDB" id="U6GD63"/>
<keyword evidence="3" id="KW-1185">Reference proteome</keyword>
<accession>U6GD63</accession>
<dbReference type="VEuPathDB" id="ToxoDB:EAH_00029670"/>
<feature type="region of interest" description="Disordered" evidence="1">
    <location>
        <begin position="349"/>
        <end position="368"/>
    </location>
</feature>
<protein>
    <submittedName>
        <fullName evidence="2">Uncharacterized protein</fullName>
    </submittedName>
</protein>
<sequence>MQTQEEVSDSNSLQQQQQQQQQQEQQQGCRERGTGSMLQLPSKETLEALRLSLQQTQLSQAHALIRGDSQRDSETIAKLIKQEADIVEKGDKEETAAAKQKGDSYSLQQQINPDALLSLEEITPNPLRAELHTAASAAAAAADEVAAAVAALREWRKQQQQQQQHLLLQLQQQQQEVAVKETASEPSDCCLLTELQSLSNSILGPPQAAAGGPLGTPRGPPAACSLVESVRSTQQKSGCLLQLISDAHNSVAAAAATAAAANELGPDPRRPPSPNTRPPASAPAVAAAAGSMEAAATAEPKPPSAVAAARAAAAAEVSPSTSSDSLQRCKQLLEDISMLQEETDEVLSLCSGAPPPLLGGPQRESGGP</sequence>
<evidence type="ECO:0000313" key="2">
    <source>
        <dbReference type="EMBL" id="CDI78060.1"/>
    </source>
</evidence>
<reference evidence="2" key="1">
    <citation type="submission" date="2013-10" db="EMBL/GenBank/DDBJ databases">
        <title>Genomic analysis of the causative agents of coccidiosis in chickens.</title>
        <authorList>
            <person name="Reid A.J."/>
            <person name="Blake D."/>
            <person name="Billington K."/>
            <person name="Browne H."/>
            <person name="Dunn M."/>
            <person name="Hung S."/>
            <person name="Kawahara F."/>
            <person name="Miranda-Saavedra D."/>
            <person name="Mourier T."/>
            <person name="Nagra H."/>
            <person name="Otto T.D."/>
            <person name="Rawlings N."/>
            <person name="Sanchez A."/>
            <person name="Sanders M."/>
            <person name="Subramaniam C."/>
            <person name="Tay Y."/>
            <person name="Dear P."/>
            <person name="Doerig C."/>
            <person name="Gruber A."/>
            <person name="Parkinson J."/>
            <person name="Shirley M."/>
            <person name="Wan K.L."/>
            <person name="Berriman M."/>
            <person name="Tomley F."/>
            <person name="Pain A."/>
        </authorList>
    </citation>
    <scope>NUCLEOTIDE SEQUENCE</scope>
    <source>
        <strain evidence="2">Houghton</strain>
    </source>
</reference>
<name>U6GD63_EIMAC</name>
<organism evidence="2 3">
    <name type="scientific">Eimeria acervulina</name>
    <name type="common">Coccidian parasite</name>
    <dbReference type="NCBI Taxonomy" id="5801"/>
    <lineage>
        <taxon>Eukaryota</taxon>
        <taxon>Sar</taxon>
        <taxon>Alveolata</taxon>
        <taxon>Apicomplexa</taxon>
        <taxon>Conoidasida</taxon>
        <taxon>Coccidia</taxon>
        <taxon>Eucoccidiorida</taxon>
        <taxon>Eimeriorina</taxon>
        <taxon>Eimeriidae</taxon>
        <taxon>Eimeria</taxon>
    </lineage>
</organism>
<dbReference type="EMBL" id="HG670794">
    <property type="protein sequence ID" value="CDI78060.1"/>
    <property type="molecule type" value="Genomic_DNA"/>
</dbReference>
<reference evidence="2" key="2">
    <citation type="submission" date="2013-10" db="EMBL/GenBank/DDBJ databases">
        <authorList>
            <person name="Aslett M."/>
        </authorList>
    </citation>
    <scope>NUCLEOTIDE SEQUENCE</scope>
    <source>
        <strain evidence="2">Houghton</strain>
    </source>
</reference>